<accession>A0A8H4T2T5</accession>
<reference evidence="4" key="1">
    <citation type="journal article" date="2020" name="BMC Genomics">
        <title>Correction to: Identification and distribution of gene clusters required for synthesis of sphingolipid metabolism inhibitors in diverse species of the filamentous fungus Fusarium.</title>
        <authorList>
            <person name="Kim H.S."/>
            <person name="Lohmar J.M."/>
            <person name="Busman M."/>
            <person name="Brown D.W."/>
            <person name="Naumann T.A."/>
            <person name="Divon H.H."/>
            <person name="Lysoe E."/>
            <person name="Uhlig S."/>
            <person name="Proctor R.H."/>
        </authorList>
    </citation>
    <scope>NUCLEOTIDE SEQUENCE</scope>
    <source>
        <strain evidence="4">NRRL 20472</strain>
    </source>
</reference>
<organism evidence="4 5">
    <name type="scientific">Fusarium sarcochroum</name>
    <dbReference type="NCBI Taxonomy" id="1208366"/>
    <lineage>
        <taxon>Eukaryota</taxon>
        <taxon>Fungi</taxon>
        <taxon>Dikarya</taxon>
        <taxon>Ascomycota</taxon>
        <taxon>Pezizomycotina</taxon>
        <taxon>Sordariomycetes</taxon>
        <taxon>Hypocreomycetidae</taxon>
        <taxon>Hypocreales</taxon>
        <taxon>Nectriaceae</taxon>
        <taxon>Fusarium</taxon>
        <taxon>Fusarium lateritium species complex</taxon>
    </lineage>
</organism>
<dbReference type="Gene3D" id="3.40.50.720">
    <property type="entry name" value="NAD(P)-binding Rossmann-like Domain"/>
    <property type="match status" value="1"/>
</dbReference>
<dbReference type="Proteomes" id="UP000622797">
    <property type="component" value="Unassembled WGS sequence"/>
</dbReference>
<dbReference type="GO" id="GO:0005737">
    <property type="term" value="C:cytoplasm"/>
    <property type="evidence" value="ECO:0007669"/>
    <property type="project" value="TreeGrafter"/>
</dbReference>
<dbReference type="PRINTS" id="PR00080">
    <property type="entry name" value="SDRFAMILY"/>
</dbReference>
<name>A0A8H4T2T5_9HYPO</name>
<comment type="similarity">
    <text evidence="1 3">Belongs to the short-chain dehydrogenases/reductases (SDR) family.</text>
</comment>
<evidence type="ECO:0000313" key="4">
    <source>
        <dbReference type="EMBL" id="KAF4950246.1"/>
    </source>
</evidence>
<dbReference type="SUPFAM" id="SSF51735">
    <property type="entry name" value="NAD(P)-binding Rossmann-fold domains"/>
    <property type="match status" value="1"/>
</dbReference>
<proteinExistence type="inferred from homology"/>
<keyword evidence="5" id="KW-1185">Reference proteome</keyword>
<gene>
    <name evidence="4" type="ORF">FSARC_13263</name>
</gene>
<keyword evidence="2" id="KW-0560">Oxidoreductase</keyword>
<protein>
    <submittedName>
        <fullName evidence="4">Uncharacterized protein</fullName>
    </submittedName>
</protein>
<sequence length="301" mass="33406">MIADIKLLPEAEKLLAKWSAFNDEKPTAYHQPTDVSDWGQLISLWKTSLEKLGRIDIVCNGAGIYEPPSSNFWNPPGISRLAEDKADASPGGYKTFDVNTTAPIRLAQIAMDYWMNEKVEGNLLWVASLGGYVHSFHTPLYFASKAAIVSFVKSLARLRTDFGIRNAAICPGTVDVSHSPPDFDTSRTYLCRTDILTLLHLTQTPIFDREDCRDRVQPGDLMLTPDECASVMQDILTDPRYGDGNIVEAMAINTEAGRGVGIREVIFNGLYPTSSGYGENNHIAEAEEKFVQRVLDKGMRE</sequence>
<evidence type="ECO:0000256" key="2">
    <source>
        <dbReference type="ARBA" id="ARBA00023002"/>
    </source>
</evidence>
<dbReference type="InterPro" id="IPR036291">
    <property type="entry name" value="NAD(P)-bd_dom_sf"/>
</dbReference>
<evidence type="ECO:0000256" key="1">
    <source>
        <dbReference type="ARBA" id="ARBA00006484"/>
    </source>
</evidence>
<evidence type="ECO:0000313" key="5">
    <source>
        <dbReference type="Proteomes" id="UP000622797"/>
    </source>
</evidence>
<dbReference type="InterPro" id="IPR002347">
    <property type="entry name" value="SDR_fam"/>
</dbReference>
<dbReference type="PRINTS" id="PR00081">
    <property type="entry name" value="GDHRDH"/>
</dbReference>
<dbReference type="GO" id="GO:0016616">
    <property type="term" value="F:oxidoreductase activity, acting on the CH-OH group of donors, NAD or NADP as acceptor"/>
    <property type="evidence" value="ECO:0007669"/>
    <property type="project" value="TreeGrafter"/>
</dbReference>
<dbReference type="PANTHER" id="PTHR44229:SF4">
    <property type="entry name" value="15-HYDROXYPROSTAGLANDIN DEHYDROGENASE [NAD(+)]"/>
    <property type="match status" value="1"/>
</dbReference>
<dbReference type="PANTHER" id="PTHR44229">
    <property type="entry name" value="15-HYDROXYPROSTAGLANDIN DEHYDROGENASE [NAD(+)]"/>
    <property type="match status" value="1"/>
</dbReference>
<evidence type="ECO:0000256" key="3">
    <source>
        <dbReference type="RuleBase" id="RU000363"/>
    </source>
</evidence>
<reference evidence="4" key="2">
    <citation type="submission" date="2020-05" db="EMBL/GenBank/DDBJ databases">
        <authorList>
            <person name="Kim H.-S."/>
            <person name="Proctor R.H."/>
            <person name="Brown D.W."/>
        </authorList>
    </citation>
    <scope>NUCLEOTIDE SEQUENCE</scope>
    <source>
        <strain evidence="4">NRRL 20472</strain>
    </source>
</reference>
<dbReference type="Pfam" id="PF00106">
    <property type="entry name" value="adh_short"/>
    <property type="match status" value="1"/>
</dbReference>
<dbReference type="OrthoDB" id="37659at2759"/>
<comment type="caution">
    <text evidence="4">The sequence shown here is derived from an EMBL/GenBank/DDBJ whole genome shotgun (WGS) entry which is preliminary data.</text>
</comment>
<dbReference type="EMBL" id="JABEXW010000977">
    <property type="protein sequence ID" value="KAF4950246.1"/>
    <property type="molecule type" value="Genomic_DNA"/>
</dbReference>
<dbReference type="AlphaFoldDB" id="A0A8H4T2T5"/>